<keyword evidence="1" id="KW-1015">Disulfide bond</keyword>
<evidence type="ECO:0000259" key="3">
    <source>
        <dbReference type="PROSITE" id="PS50015"/>
    </source>
</evidence>
<dbReference type="SUPFAM" id="SSF47862">
    <property type="entry name" value="Saposin"/>
    <property type="match status" value="1"/>
</dbReference>
<dbReference type="PANTHER" id="PTHR15541">
    <property type="entry name" value="GRANULYSIN RELATED"/>
    <property type="match status" value="1"/>
</dbReference>
<feature type="chain" id="PRO_5035787869" description="Saposin B-type domain-containing protein" evidence="2">
    <location>
        <begin position="20"/>
        <end position="128"/>
    </location>
</feature>
<dbReference type="Gene3D" id="1.10.225.10">
    <property type="entry name" value="Saposin-like"/>
    <property type="match status" value="1"/>
</dbReference>
<protein>
    <recommendedName>
        <fullName evidence="3">Saposin B-type domain-containing protein</fullName>
    </recommendedName>
</protein>
<evidence type="ECO:0000313" key="5">
    <source>
        <dbReference type="Proteomes" id="UP000606274"/>
    </source>
</evidence>
<gene>
    <name evidence="4" type="ORF">HF521_021858</name>
</gene>
<accession>A0A8T0BGZ3</accession>
<keyword evidence="5" id="KW-1185">Reference proteome</keyword>
<evidence type="ECO:0000256" key="2">
    <source>
        <dbReference type="SAM" id="SignalP"/>
    </source>
</evidence>
<comment type="caution">
    <text evidence="4">The sequence shown here is derived from an EMBL/GenBank/DDBJ whole genome shotgun (WGS) entry which is preliminary data.</text>
</comment>
<dbReference type="SMART" id="SM00741">
    <property type="entry name" value="SapB"/>
    <property type="match status" value="1"/>
</dbReference>
<reference evidence="4" key="1">
    <citation type="submission" date="2020-08" db="EMBL/GenBank/DDBJ databases">
        <title>Chromosome-level assembly of Southern catfish (Silurus meridionalis) provides insights into visual adaptation to the nocturnal and benthic lifestyles.</title>
        <authorList>
            <person name="Zhang Y."/>
            <person name="Wang D."/>
            <person name="Peng Z."/>
        </authorList>
    </citation>
    <scope>NUCLEOTIDE SEQUENCE</scope>
    <source>
        <strain evidence="4">SWU-2019-XX</strain>
        <tissue evidence="4">Muscle</tissue>
    </source>
</reference>
<sequence length="128" mass="14102">MMAVFQFGVLLLLLGCVQGLEQIFNDNSLVIETYGRDVQKMHGSLSGCNICKMILKKIFTSIGKQLSKDKIDTALNKVCQPLKVIKAPCKSFIKKYKGKLVKAIMSAKNAPAACKQLTLCKKTSIYSP</sequence>
<evidence type="ECO:0000313" key="4">
    <source>
        <dbReference type="EMBL" id="KAF7704786.1"/>
    </source>
</evidence>
<evidence type="ECO:0000256" key="1">
    <source>
        <dbReference type="ARBA" id="ARBA00023157"/>
    </source>
</evidence>
<dbReference type="EMBL" id="JABFDY010000008">
    <property type="protein sequence ID" value="KAF7704786.1"/>
    <property type="molecule type" value="Genomic_DNA"/>
</dbReference>
<dbReference type="InterPro" id="IPR011001">
    <property type="entry name" value="Saposin-like"/>
</dbReference>
<dbReference type="AlphaFoldDB" id="A0A8T0BGZ3"/>
<dbReference type="InterPro" id="IPR038847">
    <property type="entry name" value="Granulysin-like"/>
</dbReference>
<dbReference type="InterPro" id="IPR008139">
    <property type="entry name" value="SaposinB_dom"/>
</dbReference>
<keyword evidence="2" id="KW-0732">Signal</keyword>
<dbReference type="PANTHER" id="PTHR15541:SF2">
    <property type="entry name" value="GRANULYSIN"/>
    <property type="match status" value="1"/>
</dbReference>
<organism evidence="4 5">
    <name type="scientific">Silurus meridionalis</name>
    <name type="common">Southern catfish</name>
    <name type="synonym">Silurus soldatovi meridionalis</name>
    <dbReference type="NCBI Taxonomy" id="175797"/>
    <lineage>
        <taxon>Eukaryota</taxon>
        <taxon>Metazoa</taxon>
        <taxon>Chordata</taxon>
        <taxon>Craniata</taxon>
        <taxon>Vertebrata</taxon>
        <taxon>Euteleostomi</taxon>
        <taxon>Actinopterygii</taxon>
        <taxon>Neopterygii</taxon>
        <taxon>Teleostei</taxon>
        <taxon>Ostariophysi</taxon>
        <taxon>Siluriformes</taxon>
        <taxon>Siluridae</taxon>
        <taxon>Silurus</taxon>
    </lineage>
</organism>
<dbReference type="OrthoDB" id="69496at2759"/>
<feature type="domain" description="Saposin B-type" evidence="3">
    <location>
        <begin position="44"/>
        <end position="124"/>
    </location>
</feature>
<dbReference type="PROSITE" id="PS50015">
    <property type="entry name" value="SAP_B"/>
    <property type="match status" value="1"/>
</dbReference>
<dbReference type="Proteomes" id="UP000606274">
    <property type="component" value="Unassembled WGS sequence"/>
</dbReference>
<name>A0A8T0BGZ3_SILME</name>
<dbReference type="GO" id="GO:0042742">
    <property type="term" value="P:defense response to bacterium"/>
    <property type="evidence" value="ECO:0007669"/>
    <property type="project" value="InterPro"/>
</dbReference>
<feature type="signal peptide" evidence="2">
    <location>
        <begin position="1"/>
        <end position="19"/>
    </location>
</feature>
<proteinExistence type="predicted"/>